<dbReference type="RefSeq" id="WP_134436782.1">
    <property type="nucleotide sequence ID" value="NZ_JAWZLG010000100.1"/>
</dbReference>
<accession>A0A4Y8L053</accession>
<evidence type="ECO:0000256" key="1">
    <source>
        <dbReference type="SAM" id="SignalP"/>
    </source>
</evidence>
<feature type="chain" id="PRO_5021301519" evidence="1">
    <location>
        <begin position="20"/>
        <end position="779"/>
    </location>
</feature>
<dbReference type="OrthoDB" id="1272218at2"/>
<protein>
    <submittedName>
        <fullName evidence="2">Uncharacterized protein</fullName>
    </submittedName>
</protein>
<sequence>MKKIYFTAISLLSISLLHAQVGVNTETPKTTFHIVPTKTDGSTAEGIIAPNLSRAQLIGKDTRYNADQRGAIVYVTVADGTVSTKTTNIDKPGYYYFDGSLWQPFTSGSVTIPNEPWLVQGSSTQATGNTQNIYQAGKVAVGVSLTSSSANENFFVEGKSRLNGTVGIGKACDNPFILDIAGDTRTQNVNLPANYMLGASLTDVFTYDAKQMGHYSLKWISDSWTTAGNSLWMAAYGGIKFLTRGVYRMGISTTGEIGINRTPATGYILAIQGNTHNGGTLTVTGATTIASSGTFTLAGNGAAAGKYLMSDATGKATWTALPAAPAPTVTTANNGLAMSGTTTQLGGALNKATTITGTTTNTLTLNVPTIIPSSGTFTLAGNGAAAGKYLMSDATGKATWAALPAAPAPTVTTANNGLAMSGTTTQLGGALNKATTITGTTTNTLTLNVPTIIPSSGTFTLAGNGAAAGRYLASDAAGKATWTALPAAAVTTANNGLAMSGTTTQLGGALNKATTITGTTTNTLTLNVPTIIPSSGTFTLAGNGAAAGRYLMSDAAGKATWTAISIPTVPTEPWQVQGGTTQATTNAQNIYQTGSVSIGSNSAGSYKFQVTGTSNITGNSRVASSTVTGNETVGGTLVVTGKTTLNGDLQYTGHGAANGNVLSSDASGNATWKNANMLSGSWFYLPSINLDMGSTSAKTADLFNLGVKQLLAAGTLIAGSPSAAKPTLPTTAAAYDYLVVGSSGHITSVSINANGVMTYTPTTINPPIDAYVNIIVRVK</sequence>
<organism evidence="2 3">
    <name type="scientific">Dysgonomonas capnocytophagoides</name>
    <dbReference type="NCBI Taxonomy" id="45254"/>
    <lineage>
        <taxon>Bacteria</taxon>
        <taxon>Pseudomonadati</taxon>
        <taxon>Bacteroidota</taxon>
        <taxon>Bacteroidia</taxon>
        <taxon>Bacteroidales</taxon>
        <taxon>Dysgonomonadaceae</taxon>
        <taxon>Dysgonomonas</taxon>
    </lineage>
</organism>
<keyword evidence="3" id="KW-1185">Reference proteome</keyword>
<gene>
    <name evidence="2" type="ORF">E2605_13235</name>
</gene>
<name>A0A4Y8L053_9BACT</name>
<dbReference type="EMBL" id="SOML01000008">
    <property type="protein sequence ID" value="TFD95376.1"/>
    <property type="molecule type" value="Genomic_DNA"/>
</dbReference>
<proteinExistence type="predicted"/>
<keyword evidence="1" id="KW-0732">Signal</keyword>
<evidence type="ECO:0000313" key="3">
    <source>
        <dbReference type="Proteomes" id="UP000297861"/>
    </source>
</evidence>
<dbReference type="AlphaFoldDB" id="A0A4Y8L053"/>
<reference evidence="2 3" key="1">
    <citation type="submission" date="2019-03" db="EMBL/GenBank/DDBJ databases">
        <title>San Antonio Military Medical Center submission to MRSN (WRAIR), pending publication.</title>
        <authorList>
            <person name="Blyth D.M."/>
            <person name="Mccarthy S.L."/>
            <person name="Schall S.E."/>
            <person name="Stam J.A."/>
            <person name="Ong A.C."/>
            <person name="Mcgann P.T."/>
        </authorList>
    </citation>
    <scope>NUCLEOTIDE SEQUENCE [LARGE SCALE GENOMIC DNA]</scope>
    <source>
        <strain evidence="2 3">MRSN571793</strain>
    </source>
</reference>
<feature type="signal peptide" evidence="1">
    <location>
        <begin position="1"/>
        <end position="19"/>
    </location>
</feature>
<comment type="caution">
    <text evidence="2">The sequence shown here is derived from an EMBL/GenBank/DDBJ whole genome shotgun (WGS) entry which is preliminary data.</text>
</comment>
<dbReference type="Proteomes" id="UP000297861">
    <property type="component" value="Unassembled WGS sequence"/>
</dbReference>
<evidence type="ECO:0000313" key="2">
    <source>
        <dbReference type="EMBL" id="TFD95376.1"/>
    </source>
</evidence>